<dbReference type="Pfam" id="PF00293">
    <property type="entry name" value="NUDIX"/>
    <property type="match status" value="1"/>
</dbReference>
<feature type="compositionally biased region" description="Basic and acidic residues" evidence="27">
    <location>
        <begin position="471"/>
        <end position="491"/>
    </location>
</feature>
<dbReference type="SUPFAM" id="SSF55811">
    <property type="entry name" value="Nudix"/>
    <property type="match status" value="1"/>
</dbReference>
<evidence type="ECO:0000313" key="29">
    <source>
        <dbReference type="EMBL" id="GAB0205297.1"/>
    </source>
</evidence>
<dbReference type="FunFam" id="3.90.79.20:FF:000002">
    <property type="entry name" value="Peroxisomal NADH pyrophosphatase NUDT12"/>
    <property type="match status" value="1"/>
</dbReference>
<dbReference type="Gene3D" id="3.90.79.20">
    <property type="match status" value="1"/>
</dbReference>
<evidence type="ECO:0000256" key="27">
    <source>
        <dbReference type="SAM" id="MobiDB-lite"/>
    </source>
</evidence>
<dbReference type="InterPro" id="IPR002110">
    <property type="entry name" value="Ankyrin_rpt"/>
</dbReference>
<comment type="similarity">
    <text evidence="5">Belongs to the Nudix hydrolase family. NudC subfamily.</text>
</comment>
<evidence type="ECO:0000256" key="6">
    <source>
        <dbReference type="ARBA" id="ARBA00012381"/>
    </source>
</evidence>
<dbReference type="GO" id="GO:0046872">
    <property type="term" value="F:metal ion binding"/>
    <property type="evidence" value="ECO:0007669"/>
    <property type="project" value="UniProtKB-KW"/>
</dbReference>
<dbReference type="CDD" id="cd03429">
    <property type="entry name" value="NUDIX_NADH_pyrophosphatase_Nudt13"/>
    <property type="match status" value="1"/>
</dbReference>
<evidence type="ECO:0000256" key="17">
    <source>
        <dbReference type="ARBA" id="ARBA00023679"/>
    </source>
</evidence>
<organism evidence="29 30">
    <name type="scientific">Grus japonensis</name>
    <name type="common">Japanese crane</name>
    <name type="synonym">Red-crowned crane</name>
    <dbReference type="NCBI Taxonomy" id="30415"/>
    <lineage>
        <taxon>Eukaryota</taxon>
        <taxon>Metazoa</taxon>
        <taxon>Chordata</taxon>
        <taxon>Craniata</taxon>
        <taxon>Vertebrata</taxon>
        <taxon>Euteleostomi</taxon>
        <taxon>Archelosauria</taxon>
        <taxon>Archosauria</taxon>
        <taxon>Dinosauria</taxon>
        <taxon>Saurischia</taxon>
        <taxon>Theropoda</taxon>
        <taxon>Coelurosauria</taxon>
        <taxon>Aves</taxon>
        <taxon>Neognathae</taxon>
        <taxon>Neoaves</taxon>
        <taxon>Gruiformes</taxon>
        <taxon>Gruidae</taxon>
        <taxon>Grus</taxon>
    </lineage>
</organism>
<dbReference type="InterPro" id="IPR050241">
    <property type="entry name" value="NAD-cap_RNA_hydrolase_NudC"/>
</dbReference>
<comment type="catalytic activity">
    <reaction evidence="17">
        <text>a 5'-end NAD(+)-phospho-ribonucleoside in mRNA + H2O = a 5'-end phospho-adenosine-phospho-ribonucleoside in mRNA + beta-nicotinamide D-ribonucleotide + 2 H(+)</text>
        <dbReference type="Rhea" id="RHEA:60876"/>
        <dbReference type="Rhea" id="RHEA-COMP:15698"/>
        <dbReference type="Rhea" id="RHEA-COMP:15719"/>
        <dbReference type="ChEBI" id="CHEBI:14649"/>
        <dbReference type="ChEBI" id="CHEBI:15377"/>
        <dbReference type="ChEBI" id="CHEBI:15378"/>
        <dbReference type="ChEBI" id="CHEBI:144029"/>
        <dbReference type="ChEBI" id="CHEBI:144051"/>
    </reaction>
    <physiologicalReaction direction="left-to-right" evidence="17">
        <dbReference type="Rhea" id="RHEA:60877"/>
    </physiologicalReaction>
</comment>
<keyword evidence="14" id="KW-0520">NAD</keyword>
<keyword evidence="30" id="KW-1185">Reference proteome</keyword>
<evidence type="ECO:0000256" key="2">
    <source>
        <dbReference type="ARBA" id="ARBA00001947"/>
    </source>
</evidence>
<keyword evidence="15 26" id="KW-0040">ANK repeat</keyword>
<evidence type="ECO:0000256" key="21">
    <source>
        <dbReference type="ARBA" id="ARBA00045837"/>
    </source>
</evidence>
<evidence type="ECO:0000256" key="25">
    <source>
        <dbReference type="ARBA" id="ARBA00049264"/>
    </source>
</evidence>
<keyword evidence="9" id="KW-0677">Repeat</keyword>
<keyword evidence="16" id="KW-0576">Peroxisome</keyword>
<dbReference type="InterPro" id="IPR015375">
    <property type="entry name" value="NADH_PPase-like_N"/>
</dbReference>
<feature type="compositionally biased region" description="Basic and acidic residues" evidence="27">
    <location>
        <begin position="1169"/>
        <end position="1185"/>
    </location>
</feature>
<evidence type="ECO:0000256" key="22">
    <source>
        <dbReference type="ARBA" id="ARBA00046702"/>
    </source>
</evidence>
<dbReference type="GO" id="GO:0005777">
    <property type="term" value="C:peroxisome"/>
    <property type="evidence" value="ECO:0007669"/>
    <property type="project" value="UniProtKB-SubCell"/>
</dbReference>
<dbReference type="EMBL" id="BAAFJT010000040">
    <property type="protein sequence ID" value="GAB0205297.1"/>
    <property type="molecule type" value="Genomic_DNA"/>
</dbReference>
<evidence type="ECO:0000256" key="4">
    <source>
        <dbReference type="ARBA" id="ARBA00004463"/>
    </source>
</evidence>
<dbReference type="Pfam" id="PF09297">
    <property type="entry name" value="Zn_ribbon_NUD"/>
    <property type="match status" value="1"/>
</dbReference>
<comment type="cofactor">
    <cofactor evidence="2">
        <name>Zn(2+)</name>
        <dbReference type="ChEBI" id="CHEBI:29105"/>
    </cofactor>
</comment>
<comment type="caution">
    <text evidence="29">The sequence shown here is derived from an EMBL/GenBank/DDBJ whole genome shotgun (WGS) entry which is preliminary data.</text>
</comment>
<evidence type="ECO:0000256" key="23">
    <source>
        <dbReference type="ARBA" id="ARBA00047501"/>
    </source>
</evidence>
<keyword evidence="10" id="KW-0378">Hydrolase</keyword>
<dbReference type="FunFam" id="1.25.40.20:FF:000167">
    <property type="entry name" value="peroxisomal NADH pyrophosphatase NUDT12"/>
    <property type="match status" value="1"/>
</dbReference>
<dbReference type="FunFam" id="3.90.79.10:FF:000023">
    <property type="entry name" value="Peroxisomal NADH pyrophosphatase NUDT12"/>
    <property type="match status" value="1"/>
</dbReference>
<keyword evidence="8" id="KW-0479">Metal-binding</keyword>
<evidence type="ECO:0000256" key="26">
    <source>
        <dbReference type="PROSITE-ProRule" id="PRU00023"/>
    </source>
</evidence>
<feature type="repeat" description="ANK" evidence="26">
    <location>
        <begin position="45"/>
        <end position="77"/>
    </location>
</feature>
<protein>
    <recommendedName>
        <fullName evidence="18">NAD-capped RNA hydrolase NUDT12</fullName>
        <ecNumber evidence="6">3.6.1.22</ecNumber>
    </recommendedName>
    <alternativeName>
        <fullName evidence="19">NADH pyrophosphatase NUDT12</fullName>
    </alternativeName>
    <alternativeName>
        <fullName evidence="20">Nucleoside diphosphate-linked moiety X motif 12</fullName>
    </alternativeName>
</protein>
<keyword evidence="11" id="KW-0862">Zinc</keyword>
<dbReference type="PANTHER" id="PTHR42904">
    <property type="entry name" value="NUDIX HYDROLASE, NUDC SUBFAMILY"/>
    <property type="match status" value="1"/>
</dbReference>
<dbReference type="SMART" id="SM00248">
    <property type="entry name" value="ANK"/>
    <property type="match status" value="3"/>
</dbReference>
<evidence type="ECO:0000256" key="12">
    <source>
        <dbReference type="ARBA" id="ARBA00022842"/>
    </source>
</evidence>
<dbReference type="Gene3D" id="3.40.50.12700">
    <property type="match status" value="1"/>
</dbReference>
<dbReference type="InterPro" id="IPR036770">
    <property type="entry name" value="Ankyrin_rpt-contain_sf"/>
</dbReference>
<dbReference type="InterPro" id="IPR049734">
    <property type="entry name" value="NudC-like_C"/>
</dbReference>
<dbReference type="Pfam" id="PF09296">
    <property type="entry name" value="NUDIX-like"/>
    <property type="match status" value="1"/>
</dbReference>
<feature type="region of interest" description="Disordered" evidence="27">
    <location>
        <begin position="839"/>
        <end position="864"/>
    </location>
</feature>
<comment type="catalytic activity">
    <reaction evidence="24">
        <text>NAD(+) + H2O = beta-nicotinamide D-ribonucleotide + AMP + 2 H(+)</text>
        <dbReference type="Rhea" id="RHEA:11800"/>
        <dbReference type="ChEBI" id="CHEBI:14649"/>
        <dbReference type="ChEBI" id="CHEBI:15377"/>
        <dbReference type="ChEBI" id="CHEBI:15378"/>
        <dbReference type="ChEBI" id="CHEBI:57540"/>
        <dbReference type="ChEBI" id="CHEBI:456215"/>
        <dbReference type="EC" id="3.6.1.22"/>
    </reaction>
    <physiologicalReaction direction="left-to-right" evidence="24">
        <dbReference type="Rhea" id="RHEA:11801"/>
    </physiologicalReaction>
</comment>
<feature type="domain" description="Nudix hydrolase" evidence="28">
    <location>
        <begin position="320"/>
        <end position="447"/>
    </location>
</feature>
<evidence type="ECO:0000256" key="13">
    <source>
        <dbReference type="ARBA" id="ARBA00022857"/>
    </source>
</evidence>
<dbReference type="Gene3D" id="3.90.79.10">
    <property type="entry name" value="Nucleoside Triphosphate Pyrophosphohydrolase"/>
    <property type="match status" value="1"/>
</dbReference>
<dbReference type="SUPFAM" id="SSF52266">
    <property type="entry name" value="SGNH hydrolase"/>
    <property type="match status" value="1"/>
</dbReference>
<accession>A0ABC9Y8I2</accession>
<dbReference type="EC" id="3.6.1.22" evidence="6"/>
<dbReference type="GO" id="GO:0016787">
    <property type="term" value="F:hydrolase activity"/>
    <property type="evidence" value="ECO:0007669"/>
    <property type="project" value="UniProtKB-KW"/>
</dbReference>
<comment type="subunit">
    <text evidence="22">Homodimer. Homodimerization is essential for its catalytic activity and protein stability. Interacts (via ANK repeats) with BLMH.</text>
</comment>
<evidence type="ECO:0000256" key="8">
    <source>
        <dbReference type="ARBA" id="ARBA00022723"/>
    </source>
</evidence>
<feature type="compositionally biased region" description="Basic and acidic residues" evidence="27">
    <location>
        <begin position="1191"/>
        <end position="1202"/>
    </location>
</feature>
<dbReference type="InterPro" id="IPR000086">
    <property type="entry name" value="NUDIX_hydrolase_dom"/>
</dbReference>
<evidence type="ECO:0000256" key="24">
    <source>
        <dbReference type="ARBA" id="ARBA00049196"/>
    </source>
</evidence>
<comment type="subcellular location">
    <subcellularLocation>
        <location evidence="4">Cytoplasmic granule</location>
    </subcellularLocation>
    <subcellularLocation>
        <location evidence="3">Peroxisome</location>
    </subcellularLocation>
</comment>
<feature type="region of interest" description="Disordered" evidence="27">
    <location>
        <begin position="455"/>
        <end position="500"/>
    </location>
</feature>
<dbReference type="InterPro" id="IPR015376">
    <property type="entry name" value="Znr_NADH_PPase"/>
</dbReference>
<proteinExistence type="inferred from homology"/>
<name>A0ABC9Y8I2_GRUJA</name>
<comment type="catalytic activity">
    <reaction evidence="25">
        <text>NADH + H2O = reduced beta-nicotinamide D-ribonucleotide + AMP + 2 H(+)</text>
        <dbReference type="Rhea" id="RHEA:48868"/>
        <dbReference type="ChEBI" id="CHEBI:15377"/>
        <dbReference type="ChEBI" id="CHEBI:15378"/>
        <dbReference type="ChEBI" id="CHEBI:57945"/>
        <dbReference type="ChEBI" id="CHEBI:90832"/>
        <dbReference type="ChEBI" id="CHEBI:456215"/>
        <dbReference type="EC" id="3.6.1.22"/>
    </reaction>
    <physiologicalReaction direction="left-to-right" evidence="25">
        <dbReference type="Rhea" id="RHEA:48869"/>
    </physiologicalReaction>
</comment>
<comment type="catalytic activity">
    <reaction evidence="23">
        <text>NADPH + H2O = reduced beta-nicotinamide D-ribonucleotide + adenosine 2',5'-bisphosphate + 2 H(+)</text>
        <dbReference type="Rhea" id="RHEA:60820"/>
        <dbReference type="ChEBI" id="CHEBI:15377"/>
        <dbReference type="ChEBI" id="CHEBI:15378"/>
        <dbReference type="ChEBI" id="CHEBI:57783"/>
        <dbReference type="ChEBI" id="CHEBI:90832"/>
        <dbReference type="ChEBI" id="CHEBI:194156"/>
    </reaction>
    <physiologicalReaction direction="left-to-right" evidence="23">
        <dbReference type="Rhea" id="RHEA:60821"/>
    </physiologicalReaction>
</comment>
<evidence type="ECO:0000256" key="3">
    <source>
        <dbReference type="ARBA" id="ARBA00004275"/>
    </source>
</evidence>
<evidence type="ECO:0000256" key="20">
    <source>
        <dbReference type="ARBA" id="ARBA00031178"/>
    </source>
</evidence>
<evidence type="ECO:0000256" key="14">
    <source>
        <dbReference type="ARBA" id="ARBA00023027"/>
    </source>
</evidence>
<evidence type="ECO:0000256" key="1">
    <source>
        <dbReference type="ARBA" id="ARBA00001946"/>
    </source>
</evidence>
<sequence length="1349" mass="150883">MTNFEKNFHQDMISQLHNSAAAGDAAKLKALLGHSPALINAPSDNGWTALMYGARNGHLEVVQILLEEGCDRSIINKSRQTALDIAKFWGYKHIANLLANVKGGQRPNFLLNEVKEYENYFGLTLLDRRSDKRTDSKWLSKKQSHPTTVYILFSNLSPLVTLGGGIESSPQPEVKLCRLNHKDVEQCMNKTEEGTLIFLGVELQFHMNLLAACNGRVVQEDEEDGLVAWFAVSVDSASAEKFKQKHKDCYFLHPPMPALLQLPEKEAGVVAQARSVLAWHNRYQFCPTCGSATKTEEGGYKKTCLKDCPSLQGVHNTSYPRVDPVVIMQVIHPDGNHCLLGRQKRFPPGMFTCLAGFVEPGKTIEDAVRREVEEEAGVKVGHVQYVSCQPWPMPSSLMIGCLAVAVSTEIRVDKNEIEDARWFTREQQNVGSLENKADEALAHFTEPLDVKCAEENGKGHENKNQSSSDASEDRDLDNVSDSEKEGKKEKNYPPQMFSPQQDEILATVTFGESEGSSTGKITLWGKPDSAESVSLTTGKIAAEVKYGSFNVKVEIKNVSLFDSGTNRVAEKRKSSKNNKRCHERQYQKSQCSKCSKCQCPSTDHSTEHNGKHKQSSKHKIQTAINKNASLKMNIEAKEIKVEYTSRKKNVKVNIKSGEQAQSKTCNREHEDTYWSETFYSVTEAPCNTDCESSFSFHEKVDDAFLDECTLLPPPKEFADYDKMHLDTIAEGVSLYPVNDRKESDNLSTALRIFGEKNNFCKHNKKDYEDHTNEKEDFSKDKILFSKINNTNCLVASNTLNNPNTGKECISKNNVLGQERNNSDKCRDTGQKLARRKSFPDTTIDVPSPVHPRRDSDFHSLPSLKLSPKETKAGDVYNRNSYIHTSYTELCKCPDLTFSLKSLRGLKSSYQYAFTSFDHNITIYPSEPEESLDNTCLLNDYADCVGQGEETEEILMESLHSSGTINEKKENGHAEPLGNLAIWEEDSESTEDGLDEWTPEYNHLEKHVELLSKAQLVQVSPHSRSPSGELLNDKENTNYASTENAPNLLSALQQSVHPPSAEAEVTKKRGGSVMTVVTGALERRFIQGDTKLIPDSFGSAVRKEPKLPCSLQEKSLLSPFLLDPDEHDINDESESFSEIQDIAGNTLVESDCHNDSAQAAILSISSASTEKKENFTEHTNVKERPENLCSKESTDDSIRREPGAHPLPQLAKSNSDEVERKIEMKEDFHQNADIPPSSVKQISQKVRERTVKITKGTGNYPWGFRIQFSKPILVTEVDTIKGSNVGRNRRTQSINAWLHGWCQRHNFGFFDNGAAYTAPGLMNSDGIHLSQRGKRIFAQELAGLIDRALN</sequence>
<dbReference type="Gene3D" id="1.25.40.20">
    <property type="entry name" value="Ankyrin repeat-containing domain"/>
    <property type="match status" value="1"/>
</dbReference>
<keyword evidence="12" id="KW-0460">Magnesium</keyword>
<dbReference type="PROSITE" id="PS50297">
    <property type="entry name" value="ANK_REP_REGION"/>
    <property type="match status" value="1"/>
</dbReference>
<evidence type="ECO:0000256" key="15">
    <source>
        <dbReference type="ARBA" id="ARBA00023043"/>
    </source>
</evidence>
<dbReference type="Pfam" id="PF12796">
    <property type="entry name" value="Ank_2"/>
    <property type="match status" value="1"/>
</dbReference>
<evidence type="ECO:0000259" key="28">
    <source>
        <dbReference type="PROSITE" id="PS51462"/>
    </source>
</evidence>
<evidence type="ECO:0000313" key="30">
    <source>
        <dbReference type="Proteomes" id="UP001623348"/>
    </source>
</evidence>
<dbReference type="Proteomes" id="UP001623348">
    <property type="component" value="Unassembled WGS sequence"/>
</dbReference>
<dbReference type="InterPro" id="IPR015797">
    <property type="entry name" value="NUDIX_hydrolase-like_dom_sf"/>
</dbReference>
<dbReference type="PROSITE" id="PS51462">
    <property type="entry name" value="NUDIX"/>
    <property type="match status" value="1"/>
</dbReference>
<evidence type="ECO:0000256" key="19">
    <source>
        <dbReference type="ARBA" id="ARBA00030313"/>
    </source>
</evidence>
<dbReference type="NCBIfam" id="NF001299">
    <property type="entry name" value="PRK00241.1"/>
    <property type="match status" value="1"/>
</dbReference>
<reference evidence="29 30" key="1">
    <citation type="submission" date="2024-06" db="EMBL/GenBank/DDBJ databases">
        <title>The draft genome of Grus japonensis, version 3.</title>
        <authorList>
            <person name="Nabeshima K."/>
            <person name="Suzuki S."/>
            <person name="Onuma M."/>
        </authorList>
    </citation>
    <scope>NUCLEOTIDE SEQUENCE [LARGE SCALE GENOMIC DNA]</scope>
    <source>
        <strain evidence="29 30">451A</strain>
    </source>
</reference>
<keyword evidence="7" id="KW-0963">Cytoplasm</keyword>
<evidence type="ECO:0000256" key="7">
    <source>
        <dbReference type="ARBA" id="ARBA00022490"/>
    </source>
</evidence>
<evidence type="ECO:0000256" key="5">
    <source>
        <dbReference type="ARBA" id="ARBA00009595"/>
    </source>
</evidence>
<comment type="function">
    <text evidence="21">mRNA decapping enzyme that specifically removes the nicotinamide adenine dinucleotide (NAD) cap from a subset of mRNAs by hydrolyzing the diphosphate linkage to produce nicotinamide mononucleotide (NMN) and 5' monophosphate mRNA. The NAD-cap is present at the 5'-end of some RNAs; in contrast to the canonical N7 methylguanosine (m7G) cap, the NAD cap promotes mRNA decay. Preferentially acts on NAD-capped transcripts in response to nutrient stress. Also acts on free nicotinamide adenine dinucleotide molecules: hydrolyzes NAD(H) into NMN(H) and AMP, and NADPH into NMNH and 2',5'-ADP. May act to regulate the concentration of peroxisomal nicotinamide nucleotide cofactors required for oxidative metabolism in this organelle. Regulates the levels of circadian clock components PER1, PER2, PER3 and CRY2 in the liver.</text>
</comment>
<keyword evidence="13" id="KW-0521">NADP</keyword>
<dbReference type="SUPFAM" id="SSF48403">
    <property type="entry name" value="Ankyrin repeat"/>
    <property type="match status" value="1"/>
</dbReference>
<comment type="cofactor">
    <cofactor evidence="1">
        <name>Mg(2+)</name>
        <dbReference type="ChEBI" id="CHEBI:18420"/>
    </cofactor>
</comment>
<evidence type="ECO:0000256" key="18">
    <source>
        <dbReference type="ARBA" id="ARBA00023869"/>
    </source>
</evidence>
<dbReference type="PROSITE" id="PS50088">
    <property type="entry name" value="ANK_REPEAT"/>
    <property type="match status" value="1"/>
</dbReference>
<evidence type="ECO:0000256" key="9">
    <source>
        <dbReference type="ARBA" id="ARBA00022737"/>
    </source>
</evidence>
<dbReference type="PANTHER" id="PTHR42904:SF6">
    <property type="entry name" value="NAD-CAPPED RNA HYDROLASE NUDT12"/>
    <property type="match status" value="1"/>
</dbReference>
<feature type="region of interest" description="Disordered" evidence="27">
    <location>
        <begin position="1169"/>
        <end position="1215"/>
    </location>
</feature>
<gene>
    <name evidence="29" type="ORF">GRJ2_002995300</name>
</gene>
<evidence type="ECO:0000256" key="16">
    <source>
        <dbReference type="ARBA" id="ARBA00023140"/>
    </source>
</evidence>
<evidence type="ECO:0000256" key="10">
    <source>
        <dbReference type="ARBA" id="ARBA00022801"/>
    </source>
</evidence>
<evidence type="ECO:0000256" key="11">
    <source>
        <dbReference type="ARBA" id="ARBA00022833"/>
    </source>
</evidence>